<name>A0A6A6DRI1_9PEZI</name>
<proteinExistence type="inferred from homology"/>
<dbReference type="PANTHER" id="PTHR45348">
    <property type="entry name" value="HYPOTHETICAL OXIDOREDUCTASE (EUROFUNG)"/>
    <property type="match status" value="1"/>
</dbReference>
<dbReference type="InterPro" id="IPR013154">
    <property type="entry name" value="ADH-like_N"/>
</dbReference>
<protein>
    <submittedName>
        <fullName evidence="5">Putative alcohol dehydrogenase</fullName>
    </submittedName>
</protein>
<dbReference type="Pfam" id="PF00107">
    <property type="entry name" value="ADH_zinc_N"/>
    <property type="match status" value="1"/>
</dbReference>
<dbReference type="InterPro" id="IPR047122">
    <property type="entry name" value="Trans-enoyl_RdTase-like"/>
</dbReference>
<dbReference type="GO" id="GO:0016651">
    <property type="term" value="F:oxidoreductase activity, acting on NAD(P)H"/>
    <property type="evidence" value="ECO:0007669"/>
    <property type="project" value="InterPro"/>
</dbReference>
<keyword evidence="3" id="KW-0560">Oxidoreductase</keyword>
<organism evidence="5 6">
    <name type="scientific">Zopfia rhizophila CBS 207.26</name>
    <dbReference type="NCBI Taxonomy" id="1314779"/>
    <lineage>
        <taxon>Eukaryota</taxon>
        <taxon>Fungi</taxon>
        <taxon>Dikarya</taxon>
        <taxon>Ascomycota</taxon>
        <taxon>Pezizomycotina</taxon>
        <taxon>Dothideomycetes</taxon>
        <taxon>Dothideomycetes incertae sedis</taxon>
        <taxon>Zopfiaceae</taxon>
        <taxon>Zopfia</taxon>
    </lineage>
</organism>
<dbReference type="InterPro" id="IPR011032">
    <property type="entry name" value="GroES-like_sf"/>
</dbReference>
<dbReference type="Pfam" id="PF08240">
    <property type="entry name" value="ADH_N"/>
    <property type="match status" value="1"/>
</dbReference>
<evidence type="ECO:0000259" key="4">
    <source>
        <dbReference type="SMART" id="SM00829"/>
    </source>
</evidence>
<evidence type="ECO:0000256" key="1">
    <source>
        <dbReference type="ARBA" id="ARBA00008072"/>
    </source>
</evidence>
<dbReference type="CDD" id="cd08249">
    <property type="entry name" value="enoyl_reductase_like"/>
    <property type="match status" value="1"/>
</dbReference>
<evidence type="ECO:0000313" key="6">
    <source>
        <dbReference type="Proteomes" id="UP000800200"/>
    </source>
</evidence>
<evidence type="ECO:0000256" key="2">
    <source>
        <dbReference type="ARBA" id="ARBA00011245"/>
    </source>
</evidence>
<dbReference type="InterPro" id="IPR020843">
    <property type="entry name" value="ER"/>
</dbReference>
<dbReference type="Gene3D" id="3.40.50.720">
    <property type="entry name" value="NAD(P)-binding Rossmann-like Domain"/>
    <property type="match status" value="1"/>
</dbReference>
<sequence length="349" mass="37999">MSTQQALIVTSLGQPITSTTTRPIPQPGPNQVQLRVTVAGLNPHDQKARDGGLFIKDALPAILANDVAGVVTALGPNATKFNVGDRVFSYAAMTPDHAQKGLQQYALVDEDFTAKVPEGFTEHDVTTLPVNIIAGSVGLFHESGLGIPAPWSEESKTFDYAGTQILIIGGGSNCGRLAVQLAKLAGIEKIVVVGGKQDELKKFGATHVLDRHGGDEIVLERIREVVGDDLLYCYDAVNPPESQFLGINALSNTKKGKLARLVFYRHSDTFKVVGKKAGYEVKDVFGSPHLRPELSRSFWKRIEEYLIQGNIVPTRYVVEQGLDAAKVNEVLDRYRDGKPVTQTHFRISD</sequence>
<dbReference type="SUPFAM" id="SSF51735">
    <property type="entry name" value="NAD(P)-binding Rossmann-fold domains"/>
    <property type="match status" value="1"/>
</dbReference>
<gene>
    <name evidence="5" type="ORF">K469DRAFT_268206</name>
</gene>
<evidence type="ECO:0000256" key="3">
    <source>
        <dbReference type="ARBA" id="ARBA00023002"/>
    </source>
</evidence>
<dbReference type="PANTHER" id="PTHR45348:SF2">
    <property type="entry name" value="ZINC-TYPE ALCOHOL DEHYDROGENASE-LIKE PROTEIN C2E1P3.01"/>
    <property type="match status" value="1"/>
</dbReference>
<dbReference type="SMART" id="SM00829">
    <property type="entry name" value="PKS_ER"/>
    <property type="match status" value="1"/>
</dbReference>
<keyword evidence="6" id="KW-1185">Reference proteome</keyword>
<accession>A0A6A6DRI1</accession>
<dbReference type="AlphaFoldDB" id="A0A6A6DRI1"/>
<reference evidence="5" key="1">
    <citation type="journal article" date="2020" name="Stud. Mycol.">
        <title>101 Dothideomycetes genomes: a test case for predicting lifestyles and emergence of pathogens.</title>
        <authorList>
            <person name="Haridas S."/>
            <person name="Albert R."/>
            <person name="Binder M."/>
            <person name="Bloem J."/>
            <person name="Labutti K."/>
            <person name="Salamov A."/>
            <person name="Andreopoulos B."/>
            <person name="Baker S."/>
            <person name="Barry K."/>
            <person name="Bills G."/>
            <person name="Bluhm B."/>
            <person name="Cannon C."/>
            <person name="Castanera R."/>
            <person name="Culley D."/>
            <person name="Daum C."/>
            <person name="Ezra D."/>
            <person name="Gonzalez J."/>
            <person name="Henrissat B."/>
            <person name="Kuo A."/>
            <person name="Liang C."/>
            <person name="Lipzen A."/>
            <person name="Lutzoni F."/>
            <person name="Magnuson J."/>
            <person name="Mondo S."/>
            <person name="Nolan M."/>
            <person name="Ohm R."/>
            <person name="Pangilinan J."/>
            <person name="Park H.-J."/>
            <person name="Ramirez L."/>
            <person name="Alfaro M."/>
            <person name="Sun H."/>
            <person name="Tritt A."/>
            <person name="Yoshinaga Y."/>
            <person name="Zwiers L.-H."/>
            <person name="Turgeon B."/>
            <person name="Goodwin S."/>
            <person name="Spatafora J."/>
            <person name="Crous P."/>
            <person name="Grigoriev I."/>
        </authorList>
    </citation>
    <scope>NUCLEOTIDE SEQUENCE</scope>
    <source>
        <strain evidence="5">CBS 207.26</strain>
    </source>
</reference>
<dbReference type="EMBL" id="ML994655">
    <property type="protein sequence ID" value="KAF2181012.1"/>
    <property type="molecule type" value="Genomic_DNA"/>
</dbReference>
<evidence type="ECO:0000313" key="5">
    <source>
        <dbReference type="EMBL" id="KAF2181012.1"/>
    </source>
</evidence>
<dbReference type="OrthoDB" id="9992527at2759"/>
<dbReference type="Proteomes" id="UP000800200">
    <property type="component" value="Unassembled WGS sequence"/>
</dbReference>
<dbReference type="InterPro" id="IPR013149">
    <property type="entry name" value="ADH-like_C"/>
</dbReference>
<comment type="similarity">
    <text evidence="1">Belongs to the zinc-containing alcohol dehydrogenase family.</text>
</comment>
<comment type="subunit">
    <text evidence="2">Monomer.</text>
</comment>
<dbReference type="SUPFAM" id="SSF50129">
    <property type="entry name" value="GroES-like"/>
    <property type="match status" value="1"/>
</dbReference>
<feature type="domain" description="Enoyl reductase (ER)" evidence="4">
    <location>
        <begin position="10"/>
        <end position="341"/>
    </location>
</feature>
<dbReference type="Gene3D" id="3.90.180.10">
    <property type="entry name" value="Medium-chain alcohol dehydrogenases, catalytic domain"/>
    <property type="match status" value="1"/>
</dbReference>
<dbReference type="InterPro" id="IPR036291">
    <property type="entry name" value="NAD(P)-bd_dom_sf"/>
</dbReference>